<evidence type="ECO:0000256" key="1">
    <source>
        <dbReference type="SAM" id="MobiDB-lite"/>
    </source>
</evidence>
<dbReference type="PANTHER" id="PTHR30007">
    <property type="entry name" value="PHP DOMAIN PROTEIN"/>
    <property type="match status" value="1"/>
</dbReference>
<evidence type="ECO:0000313" key="3">
    <source>
        <dbReference type="Proteomes" id="UP000677413"/>
    </source>
</evidence>
<gene>
    <name evidence="2" type="ORF">J8N05_14645</name>
</gene>
<dbReference type="EMBL" id="JAGPYQ010000001">
    <property type="protein sequence ID" value="MBQ0849441.1"/>
    <property type="molecule type" value="Genomic_DNA"/>
</dbReference>
<dbReference type="Proteomes" id="UP000677413">
    <property type="component" value="Unassembled WGS sequence"/>
</dbReference>
<dbReference type="PANTHER" id="PTHR30007:SF0">
    <property type="entry name" value="TRANSPOSASE"/>
    <property type="match status" value="1"/>
</dbReference>
<organism evidence="2 3">
    <name type="scientific">Streptomyces liliiviolaceus</name>
    <dbReference type="NCBI Taxonomy" id="2823109"/>
    <lineage>
        <taxon>Bacteria</taxon>
        <taxon>Bacillati</taxon>
        <taxon>Actinomycetota</taxon>
        <taxon>Actinomycetes</taxon>
        <taxon>Kitasatosporales</taxon>
        <taxon>Streptomycetaceae</taxon>
        <taxon>Streptomyces</taxon>
    </lineage>
</organism>
<evidence type="ECO:0000313" key="2">
    <source>
        <dbReference type="EMBL" id="MBQ0849441.1"/>
    </source>
</evidence>
<sequence>MMLPLRWTVERALGWLMHHRRLAHDYEALPALSTAIIYLAMIALMARRFTRNPGEDPDASSKLCLRKKHQDKMSPYSPSGTARVTRVPSA</sequence>
<proteinExistence type="predicted"/>
<keyword evidence="3" id="KW-1185">Reference proteome</keyword>
<feature type="region of interest" description="Disordered" evidence="1">
    <location>
        <begin position="52"/>
        <end position="90"/>
    </location>
</feature>
<name>A0A940XYI1_9ACTN</name>
<accession>A0A940XYI1</accession>
<comment type="caution">
    <text evidence="2">The sequence shown here is derived from an EMBL/GenBank/DDBJ whole genome shotgun (WGS) entry which is preliminary data.</text>
</comment>
<dbReference type="AlphaFoldDB" id="A0A940XYI1"/>
<reference evidence="2 3" key="1">
    <citation type="submission" date="2021-04" db="EMBL/GenBank/DDBJ databases">
        <authorList>
            <person name="Tang X."/>
            <person name="Zhou X."/>
            <person name="Chen X."/>
            <person name="Cernava T."/>
            <person name="Zhang C."/>
        </authorList>
    </citation>
    <scope>NUCLEOTIDE SEQUENCE [LARGE SCALE GENOMIC DNA]</scope>
    <source>
        <strain evidence="2 3">BH-SS-21</strain>
    </source>
</reference>
<protein>
    <submittedName>
        <fullName evidence="2">Transposase</fullName>
    </submittedName>
</protein>